<dbReference type="AlphaFoldDB" id="A0A1H0T141"/>
<sequence>MSRELLRAVGVDRRAIRHAIDTGRWVLHGNQTVALSHEPLSPQADLWRAFWEVGPRIAVVDGASALVAAGLTGFTTRMTQVSVPHGSDPGRVSGVEVHRVTSRPPEDVLRTGPPRTTPAVAAIRAAQWAVSDRQAALVLAMTAQQRLASGAQLVDAARRTPGRRRVAFILRIAQDVAAGAESLGELDFALLCRHRGLPEPTRQRVAKGPRGRVYLDVCWDDVGLVVEIDGAGHRAGLAVTDDNFRQNALTLAGRTVLRIDLIGLRLDPDAFLDQVCEAHARLAGRSAPLSSG</sequence>
<evidence type="ECO:0000313" key="2">
    <source>
        <dbReference type="EMBL" id="SDP47822.1"/>
    </source>
</evidence>
<organism evidence="2 3">
    <name type="scientific">Pedococcus dokdonensis</name>
    <dbReference type="NCBI Taxonomy" id="443156"/>
    <lineage>
        <taxon>Bacteria</taxon>
        <taxon>Bacillati</taxon>
        <taxon>Actinomycetota</taxon>
        <taxon>Actinomycetes</taxon>
        <taxon>Micrococcales</taxon>
        <taxon>Intrasporangiaceae</taxon>
        <taxon>Pedococcus</taxon>
    </lineage>
</organism>
<evidence type="ECO:0000256" key="1">
    <source>
        <dbReference type="SAM" id="MobiDB-lite"/>
    </source>
</evidence>
<gene>
    <name evidence="2" type="ORF">SAMN04489867_2597</name>
</gene>
<dbReference type="Proteomes" id="UP000199077">
    <property type="component" value="Chromosome I"/>
</dbReference>
<proteinExistence type="predicted"/>
<protein>
    <recommendedName>
        <fullName evidence="4">DUF559 domain-containing protein</fullName>
    </recommendedName>
</protein>
<dbReference type="EMBL" id="LT629711">
    <property type="protein sequence ID" value="SDP47822.1"/>
    <property type="molecule type" value="Genomic_DNA"/>
</dbReference>
<feature type="compositionally biased region" description="Basic and acidic residues" evidence="1">
    <location>
        <begin position="96"/>
        <end position="109"/>
    </location>
</feature>
<feature type="region of interest" description="Disordered" evidence="1">
    <location>
        <begin position="82"/>
        <end position="115"/>
    </location>
</feature>
<name>A0A1H0T141_9MICO</name>
<dbReference type="STRING" id="443156.SAMN04489867_2597"/>
<evidence type="ECO:0000313" key="3">
    <source>
        <dbReference type="Proteomes" id="UP000199077"/>
    </source>
</evidence>
<keyword evidence="3" id="KW-1185">Reference proteome</keyword>
<reference evidence="3" key="1">
    <citation type="submission" date="2016-10" db="EMBL/GenBank/DDBJ databases">
        <authorList>
            <person name="Varghese N."/>
            <person name="Submissions S."/>
        </authorList>
    </citation>
    <scope>NUCLEOTIDE SEQUENCE [LARGE SCALE GENOMIC DNA]</scope>
    <source>
        <strain evidence="3">DSM 22329</strain>
    </source>
</reference>
<accession>A0A1H0T141</accession>
<evidence type="ECO:0008006" key="4">
    <source>
        <dbReference type="Google" id="ProtNLM"/>
    </source>
</evidence>